<protein>
    <submittedName>
        <fullName evidence="1">Uncharacterized protein</fullName>
    </submittedName>
</protein>
<reference evidence="1 2" key="1">
    <citation type="submission" date="2022-03" db="EMBL/GenBank/DDBJ databases">
        <title>A chromosomal length assembly of Cordylochernes scorpioides.</title>
        <authorList>
            <person name="Zeh D."/>
            <person name="Zeh J."/>
        </authorList>
    </citation>
    <scope>NUCLEOTIDE SEQUENCE [LARGE SCALE GENOMIC DNA]</scope>
    <source>
        <strain evidence="1">IN4F17</strain>
        <tissue evidence="1">Whole Body</tissue>
    </source>
</reference>
<keyword evidence="2" id="KW-1185">Reference proteome</keyword>
<dbReference type="EMBL" id="CP092886">
    <property type="protein sequence ID" value="UYV85073.1"/>
    <property type="molecule type" value="Genomic_DNA"/>
</dbReference>
<sequence>MAILASAKSRIYRYFVQVGLGEAIEDPINAWRRTLSRFVVLTRKREAGDLRELRPSSINDHDFIQLIEYFSRDRENM</sequence>
<organism evidence="1 2">
    <name type="scientific">Cordylochernes scorpioides</name>
    <dbReference type="NCBI Taxonomy" id="51811"/>
    <lineage>
        <taxon>Eukaryota</taxon>
        <taxon>Metazoa</taxon>
        <taxon>Ecdysozoa</taxon>
        <taxon>Arthropoda</taxon>
        <taxon>Chelicerata</taxon>
        <taxon>Arachnida</taxon>
        <taxon>Pseudoscorpiones</taxon>
        <taxon>Cheliferoidea</taxon>
        <taxon>Chernetidae</taxon>
        <taxon>Cordylochernes</taxon>
    </lineage>
</organism>
<dbReference type="Proteomes" id="UP001235939">
    <property type="component" value="Chromosome X"/>
</dbReference>
<proteinExistence type="predicted"/>
<name>A0ABY6LVF5_9ARAC</name>
<evidence type="ECO:0000313" key="2">
    <source>
        <dbReference type="Proteomes" id="UP001235939"/>
    </source>
</evidence>
<evidence type="ECO:0000313" key="1">
    <source>
        <dbReference type="EMBL" id="UYV85073.1"/>
    </source>
</evidence>
<accession>A0ABY6LVF5</accession>
<gene>
    <name evidence="1" type="ORF">LAZ67_X004483</name>
</gene>